<evidence type="ECO:0000313" key="1">
    <source>
        <dbReference type="EMBL" id="QBZ70822.1"/>
    </source>
</evidence>
<proteinExistence type="predicted"/>
<keyword evidence="2" id="KW-1185">Reference proteome</keyword>
<organism evidence="1 2">
    <name type="scientific">Edwardsiella phage pEt-SU</name>
    <dbReference type="NCBI Taxonomy" id="2562142"/>
    <lineage>
        <taxon>Viruses</taxon>
        <taxon>Duplodnaviria</taxon>
        <taxon>Heunggongvirae</taxon>
        <taxon>Uroviricota</taxon>
        <taxon>Caudoviricetes</taxon>
        <taxon>Chimalliviridae</taxon>
        <taxon>Petsuvirus</taxon>
        <taxon>Petsuvirus pEtSU</taxon>
    </lineage>
</organism>
<protein>
    <submittedName>
        <fullName evidence="1">Uncharacterized protein</fullName>
    </submittedName>
</protein>
<gene>
    <name evidence="1" type="ORF">pETSU_241</name>
</gene>
<accession>A0A4D6DX12</accession>
<sequence>MASKKPAKQKKVKTNLNKPAPRPVVHLDYLRVYHEVLKHEEVLDYDLDVIFDATIKVLEANLADKKLSQQPDGYDVEVLVSLVMEELVDKTVSLEDVAMELERELGLPGTAQEALKAITGDFDSAFPGKGSLTETLKKSRSNVRNFPEHQAFNHAV</sequence>
<dbReference type="Proteomes" id="UP000297195">
    <property type="component" value="Segment"/>
</dbReference>
<reference evidence="1 2" key="1">
    <citation type="submission" date="2019-03" db="EMBL/GenBank/DDBJ databases">
        <authorList>
            <person name="Kim S.G."/>
            <person name="Park S.C."/>
        </authorList>
    </citation>
    <scope>NUCLEOTIDE SEQUENCE [LARGE SCALE GENOMIC DNA]</scope>
</reference>
<evidence type="ECO:0000313" key="2">
    <source>
        <dbReference type="Proteomes" id="UP000297195"/>
    </source>
</evidence>
<dbReference type="EMBL" id="MK689364">
    <property type="protein sequence ID" value="QBZ70822.1"/>
    <property type="molecule type" value="Genomic_DNA"/>
</dbReference>
<name>A0A4D6DX12_9CAUD</name>